<protein>
    <submittedName>
        <fullName evidence="1">Iso-IS1 insB</fullName>
    </submittedName>
</protein>
<evidence type="ECO:0000313" key="1">
    <source>
        <dbReference type="EMBL" id="AAO21911.1"/>
    </source>
</evidence>
<name>Q6YGS5_ECOLX</name>
<proteinExistence type="predicted"/>
<accession>Q6YGS5</accession>
<sequence length="74" mass="8164">MLFNEGTDDFFVDFNGTREADCFTYQPLDAGAEGQVVTSIRCGRFAGQVFSFGIFWVAAPVIGPPCRYRTSQQG</sequence>
<reference evidence="1" key="1">
    <citation type="journal article" date="2003" name="Infect. Immun.">
        <title>A novel pathogenicity island integrated adjacent to the thrW tRNA gene of avian pathogenic Escherichia coli encodes a vacuolating autotransporter toxin.</title>
        <authorList>
            <person name="Parreira V.R."/>
            <person name="Gyles C.L."/>
        </authorList>
    </citation>
    <scope>NUCLEOTIDE SEQUENCE</scope>
    <source>
        <strain evidence="1">Ec222</strain>
    </source>
</reference>
<dbReference type="AlphaFoldDB" id="Q6YGS5"/>
<organism evidence="1">
    <name type="scientific">Escherichia coli</name>
    <dbReference type="NCBI Taxonomy" id="562"/>
    <lineage>
        <taxon>Bacteria</taxon>
        <taxon>Pseudomonadati</taxon>
        <taxon>Pseudomonadota</taxon>
        <taxon>Gammaproteobacteria</taxon>
        <taxon>Enterobacterales</taxon>
        <taxon>Enterobacteriaceae</taxon>
        <taxon>Escherichia</taxon>
    </lineage>
</organism>
<dbReference type="EMBL" id="AY151282">
    <property type="protein sequence ID" value="AAO21911.1"/>
    <property type="molecule type" value="Genomic_DNA"/>
</dbReference>